<dbReference type="PANTHER" id="PTHR15573:SF0">
    <property type="entry name" value="G-PROTEIN COUPLED RECEPTOR 160-RELATED"/>
    <property type="match status" value="1"/>
</dbReference>
<dbReference type="PANTHER" id="PTHR15573">
    <property type="entry name" value="G-PROTEIN COUPLED RECEPTOR 160-RELATED"/>
    <property type="match status" value="1"/>
</dbReference>
<proteinExistence type="predicted"/>
<keyword evidence="3 5" id="KW-1133">Transmembrane helix</keyword>
<evidence type="ECO:0000256" key="3">
    <source>
        <dbReference type="ARBA" id="ARBA00022989"/>
    </source>
</evidence>
<feature type="transmembrane region" description="Helical" evidence="5">
    <location>
        <begin position="287"/>
        <end position="304"/>
    </location>
</feature>
<comment type="subcellular location">
    <subcellularLocation>
        <location evidence="1">Membrane</location>
    </subcellularLocation>
</comment>
<organism evidence="7 8">
    <name type="scientific">Eleutherodactylus coqui</name>
    <name type="common">Puerto Rican coqui</name>
    <dbReference type="NCBI Taxonomy" id="57060"/>
    <lineage>
        <taxon>Eukaryota</taxon>
        <taxon>Metazoa</taxon>
        <taxon>Chordata</taxon>
        <taxon>Craniata</taxon>
        <taxon>Vertebrata</taxon>
        <taxon>Euteleostomi</taxon>
        <taxon>Amphibia</taxon>
        <taxon>Batrachia</taxon>
        <taxon>Anura</taxon>
        <taxon>Neobatrachia</taxon>
        <taxon>Hyloidea</taxon>
        <taxon>Eleutherodactylidae</taxon>
        <taxon>Eleutherodactylinae</taxon>
        <taxon>Eleutherodactylus</taxon>
        <taxon>Eleutherodactylus</taxon>
    </lineage>
</organism>
<comment type="caution">
    <text evidence="7">The sequence shown here is derived from an EMBL/GenBank/DDBJ whole genome shotgun (WGS) entry which is preliminary data.</text>
</comment>
<dbReference type="PROSITE" id="PS50262">
    <property type="entry name" value="G_PROTEIN_RECEP_F1_2"/>
    <property type="match status" value="1"/>
</dbReference>
<dbReference type="SUPFAM" id="SSF81321">
    <property type="entry name" value="Family A G protein-coupled receptor-like"/>
    <property type="match status" value="1"/>
</dbReference>
<keyword evidence="2 5" id="KW-0812">Transmembrane</keyword>
<dbReference type="GO" id="GO:0043235">
    <property type="term" value="C:receptor complex"/>
    <property type="evidence" value="ECO:0007669"/>
    <property type="project" value="TreeGrafter"/>
</dbReference>
<dbReference type="EMBL" id="WNTK01000001">
    <property type="protein sequence ID" value="KAG9494101.1"/>
    <property type="molecule type" value="Genomic_DNA"/>
</dbReference>
<sequence length="353" mass="40166">MYSDPVFISISVTDNASDPDRMIGGEVPPTDWRSLEPSCILILIITGKVIMNLFIFRARQSYVSGSLMGYCCISLAVVDFLLLFTIYVIHYFQDFNLMGFRFTTYHVCLFTQIVSHTYGILHVPFFLASGLDYYLTVVLFIRIPCSRLLYTACVVLLWTGAFAYVFLSPAASLELDADQSSYQCNFYISSQSFYLSISLVCSVLLLLILCSFEMVTFLKSLKVITYAESTVVLFSLPTRDRWPVRGGKCFMTALLFSFLGTWAPFIGLQIIIFVLCAHIPGYMDMNVPWLYFMNSFLIAVSFGLKYPDLQVTEKTFSRDPFIGWKYCVLPFMDAEHNKAMPFLKESPSSVMII</sequence>
<feature type="domain" description="G-protein coupled receptors family 1 profile" evidence="6">
    <location>
        <begin position="47"/>
        <end position="302"/>
    </location>
</feature>
<dbReference type="Gene3D" id="1.20.1070.10">
    <property type="entry name" value="Rhodopsin 7-helix transmembrane proteins"/>
    <property type="match status" value="1"/>
</dbReference>
<feature type="transmembrane region" description="Helical" evidence="5">
    <location>
        <begin position="119"/>
        <end position="141"/>
    </location>
</feature>
<dbReference type="InterPro" id="IPR042353">
    <property type="entry name" value="GPR160"/>
</dbReference>
<evidence type="ECO:0000313" key="8">
    <source>
        <dbReference type="Proteomes" id="UP000770717"/>
    </source>
</evidence>
<evidence type="ECO:0000256" key="2">
    <source>
        <dbReference type="ARBA" id="ARBA00022692"/>
    </source>
</evidence>
<evidence type="ECO:0000259" key="6">
    <source>
        <dbReference type="PROSITE" id="PS50262"/>
    </source>
</evidence>
<gene>
    <name evidence="7" type="ORF">GDO78_001770</name>
</gene>
<accession>A0A8J6FV73</accession>
<dbReference type="GO" id="GO:0005886">
    <property type="term" value="C:plasma membrane"/>
    <property type="evidence" value="ECO:0007669"/>
    <property type="project" value="TreeGrafter"/>
</dbReference>
<dbReference type="Proteomes" id="UP000770717">
    <property type="component" value="Unassembled WGS sequence"/>
</dbReference>
<feature type="transmembrane region" description="Helical" evidence="5">
    <location>
        <begin position="249"/>
        <end position="275"/>
    </location>
</feature>
<evidence type="ECO:0000256" key="4">
    <source>
        <dbReference type="ARBA" id="ARBA00023136"/>
    </source>
</evidence>
<dbReference type="EMBL" id="WNTK01000001">
    <property type="protein sequence ID" value="KAG9494102.1"/>
    <property type="molecule type" value="Genomic_DNA"/>
</dbReference>
<protein>
    <recommendedName>
        <fullName evidence="6">G-protein coupled receptors family 1 profile domain-containing protein</fullName>
    </recommendedName>
</protein>
<feature type="transmembrane region" description="Helical" evidence="5">
    <location>
        <begin position="148"/>
        <end position="173"/>
    </location>
</feature>
<evidence type="ECO:0000313" key="7">
    <source>
        <dbReference type="EMBL" id="KAG9494101.1"/>
    </source>
</evidence>
<evidence type="ECO:0000256" key="1">
    <source>
        <dbReference type="ARBA" id="ARBA00004370"/>
    </source>
</evidence>
<dbReference type="AlphaFoldDB" id="A0A8J6FV73"/>
<evidence type="ECO:0000256" key="5">
    <source>
        <dbReference type="SAM" id="Phobius"/>
    </source>
</evidence>
<dbReference type="EMBL" id="WNTK01000001">
    <property type="protein sequence ID" value="KAG9494103.1"/>
    <property type="molecule type" value="Genomic_DNA"/>
</dbReference>
<feature type="transmembrane region" description="Helical" evidence="5">
    <location>
        <begin position="193"/>
        <end position="212"/>
    </location>
</feature>
<name>A0A8J6FV73_ELECQ</name>
<feature type="transmembrane region" description="Helical" evidence="5">
    <location>
        <begin position="35"/>
        <end position="55"/>
    </location>
</feature>
<keyword evidence="8" id="KW-1185">Reference proteome</keyword>
<dbReference type="OrthoDB" id="9947933at2759"/>
<feature type="transmembrane region" description="Helical" evidence="5">
    <location>
        <begin position="67"/>
        <end position="92"/>
    </location>
</feature>
<reference evidence="7" key="1">
    <citation type="thesis" date="2020" institute="ProQuest LLC" country="789 East Eisenhower Parkway, Ann Arbor, MI, USA">
        <title>Comparative Genomics and Chromosome Evolution.</title>
        <authorList>
            <person name="Mudd A.B."/>
        </authorList>
    </citation>
    <scope>NUCLEOTIDE SEQUENCE</scope>
    <source>
        <strain evidence="7">HN-11 Male</strain>
        <tissue evidence="7">Kidney and liver</tissue>
    </source>
</reference>
<dbReference type="InterPro" id="IPR017452">
    <property type="entry name" value="GPCR_Rhodpsn_7TM"/>
</dbReference>
<keyword evidence="4 5" id="KW-0472">Membrane</keyword>